<proteinExistence type="predicted"/>
<dbReference type="Proteomes" id="UP000031473">
    <property type="component" value="Unassembled WGS sequence"/>
</dbReference>
<dbReference type="PROSITE" id="PS51257">
    <property type="entry name" value="PROKAR_LIPOPROTEIN"/>
    <property type="match status" value="1"/>
</dbReference>
<keyword evidence="1" id="KW-0472">Membrane</keyword>
<accession>A0A0C1F6Q6</accession>
<feature type="transmembrane region" description="Helical" evidence="1">
    <location>
        <begin position="72"/>
        <end position="92"/>
    </location>
</feature>
<comment type="caution">
    <text evidence="2">The sequence shown here is derived from an EMBL/GenBank/DDBJ whole genome shotgun (WGS) entry which is preliminary data.</text>
</comment>
<sequence>MQLFKFKFVYYLAIVFSFLTSCLFGYIVVSKINTVTEIGLFKDDLIYFPLNFISFLSFIVSFFLLMKFKSFAIKALNIGIVSFCILIILATYKSFIFNEIQFKFLIIWFIIFVINVFILVLINKYRIIINIKFIQTK</sequence>
<keyword evidence="1" id="KW-0812">Transmembrane</keyword>
<feature type="transmembrane region" description="Helical" evidence="1">
    <location>
        <begin position="104"/>
        <end position="122"/>
    </location>
</feature>
<dbReference type="AlphaFoldDB" id="A0A0C1F6Q6"/>
<evidence type="ECO:0000256" key="1">
    <source>
        <dbReference type="SAM" id="Phobius"/>
    </source>
</evidence>
<dbReference type="STRING" id="266749.SAMN05421876_10727"/>
<feature type="transmembrane region" description="Helical" evidence="1">
    <location>
        <begin position="9"/>
        <end position="29"/>
    </location>
</feature>
<keyword evidence="1" id="KW-1133">Transmembrane helix</keyword>
<evidence type="ECO:0008006" key="4">
    <source>
        <dbReference type="Google" id="ProtNLM"/>
    </source>
</evidence>
<name>A0A0C1F6Q6_9FLAO</name>
<evidence type="ECO:0000313" key="3">
    <source>
        <dbReference type="Proteomes" id="UP000031473"/>
    </source>
</evidence>
<feature type="transmembrane region" description="Helical" evidence="1">
    <location>
        <begin position="45"/>
        <end position="65"/>
    </location>
</feature>
<protein>
    <recommendedName>
        <fullName evidence="4">Lipoprotein</fullName>
    </recommendedName>
</protein>
<organism evidence="2 3">
    <name type="scientific">Kaistella jeonii</name>
    <dbReference type="NCBI Taxonomy" id="266749"/>
    <lineage>
        <taxon>Bacteria</taxon>
        <taxon>Pseudomonadati</taxon>
        <taxon>Bacteroidota</taxon>
        <taxon>Flavobacteriia</taxon>
        <taxon>Flavobacteriales</taxon>
        <taxon>Weeksellaceae</taxon>
        <taxon>Chryseobacterium group</taxon>
        <taxon>Kaistella</taxon>
    </lineage>
</organism>
<reference evidence="2 3" key="1">
    <citation type="submission" date="2014-10" db="EMBL/GenBank/DDBJ databases">
        <title>Kaistella jeonii genome.</title>
        <authorList>
            <person name="Clayton J.T."/>
            <person name="Newman J.D."/>
        </authorList>
    </citation>
    <scope>NUCLEOTIDE SEQUENCE [LARGE SCALE GENOMIC DNA]</scope>
    <source>
        <strain evidence="2 3">DSM 17048</strain>
    </source>
</reference>
<gene>
    <name evidence="2" type="ORF">OA86_09510</name>
</gene>
<dbReference type="EMBL" id="JSYL01000005">
    <property type="protein sequence ID" value="KIA88872.1"/>
    <property type="molecule type" value="Genomic_DNA"/>
</dbReference>
<evidence type="ECO:0000313" key="2">
    <source>
        <dbReference type="EMBL" id="KIA88872.1"/>
    </source>
</evidence>
<keyword evidence="3" id="KW-1185">Reference proteome</keyword>